<keyword evidence="4" id="KW-1185">Reference proteome</keyword>
<feature type="region of interest" description="Disordered" evidence="1">
    <location>
        <begin position="616"/>
        <end position="704"/>
    </location>
</feature>
<evidence type="ECO:0000313" key="3">
    <source>
        <dbReference type="EMBL" id="CAH0000179.1"/>
    </source>
</evidence>
<feature type="compositionally biased region" description="Polar residues" evidence="1">
    <location>
        <begin position="687"/>
        <end position="703"/>
    </location>
</feature>
<sequence length="741" mass="85144">MAPVTDLGFSLRENLIKSRQLPVNVTGPENTQNKRDQDNDGDDTIFSHLCQSKPKQYEFLPISSLELLFNLEGTKKIIAEAFPGENHQDLCQEICGNGYRQSRIRIMAVLCQMERPQLLKSFLEHKVFDDSLPLDTQLNGFGWKLKDLVNWRDKQYKAIAPFFHLNTKNPEHYRLDSNVQIPFLSRRARGNGAHGAVSEVCLHKDHYFCEESKDFDLTGPYFSLKEFNRGMTTEYLNERKGLERFSGSNSGHPHLIRLLMSYEYDGRYFMIFPLAEYDMLDFWKVVSNNPTSPKFLNWVLTQCHGLAQGLQNIHNYDAKLKDGSNKHKGRHGDIKPRNILCFDSPGKDSTDGDVTRYRLVLADFTFMRFHSPLSCDHSTESTMRYTRTYRPPETCSDKVSQKHDVWTLGCVYLEFITWHLLGHEAIDEKFSIKKDGPKLQGFRTLRTLEDPVDDRIAKDTFFKLDTNGKAHLKESVPKCQWCSYLRGRESCSTQLLDFINFIQEHMLVVELDKRKDIDFICEKLDTILNDKDLAHIRLVEDQPTEKVPANGILKGNRISESSNDMPTENVDIAIDNNPTNDKSIEQPAVPTKLLMSDQETYLESSASGLDITQAKENEKHSAENSNIAFENNATDDKSIEQPFVSKGLLVPGKQPSMKPSSSGSLRSTLHSTQVEDNEKLSAEPNRPLNSNKPSTKRACQSSSDETRRNWIARKLYTPKKHVKKWWFKFKEFKVSIERGQF</sequence>
<dbReference type="InterPro" id="IPR000719">
    <property type="entry name" value="Prot_kinase_dom"/>
</dbReference>
<dbReference type="InterPro" id="IPR011009">
    <property type="entry name" value="Kinase-like_dom_sf"/>
</dbReference>
<evidence type="ECO:0000313" key="4">
    <source>
        <dbReference type="Proteomes" id="UP000754883"/>
    </source>
</evidence>
<dbReference type="OrthoDB" id="1046782at2759"/>
<dbReference type="GO" id="GO:0004674">
    <property type="term" value="F:protein serine/threonine kinase activity"/>
    <property type="evidence" value="ECO:0007669"/>
    <property type="project" value="TreeGrafter"/>
</dbReference>
<dbReference type="Proteomes" id="UP000754883">
    <property type="component" value="Unassembled WGS sequence"/>
</dbReference>
<dbReference type="PANTHER" id="PTHR24359:SF37">
    <property type="entry name" value="PROTEIN KINASE DOMAIN-CONTAINING PROTEIN"/>
    <property type="match status" value="1"/>
</dbReference>
<dbReference type="EMBL" id="CABFNO020001553">
    <property type="protein sequence ID" value="CAH0000179.1"/>
    <property type="molecule type" value="Genomic_DNA"/>
</dbReference>
<dbReference type="GO" id="GO:0005524">
    <property type="term" value="F:ATP binding"/>
    <property type="evidence" value="ECO:0007669"/>
    <property type="project" value="InterPro"/>
</dbReference>
<comment type="caution">
    <text evidence="3">The sequence shown here is derived from an EMBL/GenBank/DDBJ whole genome shotgun (WGS) entry which is preliminary data.</text>
</comment>
<dbReference type="Gene3D" id="1.10.510.10">
    <property type="entry name" value="Transferase(Phosphotransferase) domain 1"/>
    <property type="match status" value="1"/>
</dbReference>
<feature type="compositionally biased region" description="Low complexity" evidence="1">
    <location>
        <begin position="660"/>
        <end position="672"/>
    </location>
</feature>
<feature type="non-terminal residue" evidence="3">
    <location>
        <position position="741"/>
    </location>
</feature>
<dbReference type="PANTHER" id="PTHR24359">
    <property type="entry name" value="SERINE/THREONINE-PROTEIN KINASE SBK1"/>
    <property type="match status" value="1"/>
</dbReference>
<proteinExistence type="predicted"/>
<accession>A0A9N9UVE6</accession>
<reference evidence="3 4" key="2">
    <citation type="submission" date="2021-10" db="EMBL/GenBank/DDBJ databases">
        <authorList>
            <person name="Piombo E."/>
        </authorList>
    </citation>
    <scope>NUCLEOTIDE SEQUENCE [LARGE SCALE GENOMIC DNA]</scope>
</reference>
<dbReference type="Pfam" id="PF00069">
    <property type="entry name" value="Pkinase"/>
    <property type="match status" value="1"/>
</dbReference>
<dbReference type="SMART" id="SM00220">
    <property type="entry name" value="S_TKc"/>
    <property type="match status" value="1"/>
</dbReference>
<dbReference type="PROSITE" id="PS50011">
    <property type="entry name" value="PROTEIN_KINASE_DOM"/>
    <property type="match status" value="1"/>
</dbReference>
<evidence type="ECO:0000256" key="1">
    <source>
        <dbReference type="SAM" id="MobiDB-lite"/>
    </source>
</evidence>
<gene>
    <name evidence="3" type="ORF">CBYS24578_00003003</name>
</gene>
<evidence type="ECO:0000259" key="2">
    <source>
        <dbReference type="PROSITE" id="PS50011"/>
    </source>
</evidence>
<name>A0A9N9UVE6_9HYPO</name>
<organism evidence="3 4">
    <name type="scientific">Clonostachys byssicola</name>
    <dbReference type="NCBI Taxonomy" id="160290"/>
    <lineage>
        <taxon>Eukaryota</taxon>
        <taxon>Fungi</taxon>
        <taxon>Dikarya</taxon>
        <taxon>Ascomycota</taxon>
        <taxon>Pezizomycotina</taxon>
        <taxon>Sordariomycetes</taxon>
        <taxon>Hypocreomycetidae</taxon>
        <taxon>Hypocreales</taxon>
        <taxon>Bionectriaceae</taxon>
        <taxon>Clonostachys</taxon>
    </lineage>
</organism>
<reference evidence="4" key="1">
    <citation type="submission" date="2019-06" db="EMBL/GenBank/DDBJ databases">
        <authorList>
            <person name="Broberg M."/>
        </authorList>
    </citation>
    <scope>NUCLEOTIDE SEQUENCE [LARGE SCALE GENOMIC DNA]</scope>
</reference>
<dbReference type="SUPFAM" id="SSF56112">
    <property type="entry name" value="Protein kinase-like (PK-like)"/>
    <property type="match status" value="1"/>
</dbReference>
<feature type="domain" description="Protein kinase" evidence="2">
    <location>
        <begin position="183"/>
        <end position="528"/>
    </location>
</feature>
<feature type="compositionally biased region" description="Polar residues" evidence="1">
    <location>
        <begin position="623"/>
        <end position="632"/>
    </location>
</feature>
<dbReference type="AlphaFoldDB" id="A0A9N9UVE6"/>
<protein>
    <recommendedName>
        <fullName evidence="2">Protein kinase domain-containing protein</fullName>
    </recommendedName>
</protein>